<dbReference type="EMBL" id="JBHTJG010000007">
    <property type="protein sequence ID" value="MFD0947516.1"/>
    <property type="molecule type" value="Genomic_DNA"/>
</dbReference>
<sequence>MRKLLASIASLMLVLTLWSGFQASTAYAAETVGCITIVDGDAAGHTPGDADEVPGDSDKATPHHHNVNHSHELGVPVTQPIAMPFVRTMMKAGIAPSAPPVAFTPNRNLRPPIA</sequence>
<protein>
    <submittedName>
        <fullName evidence="3">Uncharacterized protein</fullName>
    </submittedName>
</protein>
<reference evidence="4" key="1">
    <citation type="journal article" date="2019" name="Int. J. Syst. Evol. Microbiol.">
        <title>The Global Catalogue of Microorganisms (GCM) 10K type strain sequencing project: providing services to taxonomists for standard genome sequencing and annotation.</title>
        <authorList>
            <consortium name="The Broad Institute Genomics Platform"/>
            <consortium name="The Broad Institute Genome Sequencing Center for Infectious Disease"/>
            <person name="Wu L."/>
            <person name="Ma J."/>
        </authorList>
    </citation>
    <scope>NUCLEOTIDE SEQUENCE [LARGE SCALE GENOMIC DNA]</scope>
    <source>
        <strain evidence="4">CCUG 62982</strain>
    </source>
</reference>
<organism evidence="3 4">
    <name type="scientific">Sphingomonas canadensis</name>
    <dbReference type="NCBI Taxonomy" id="1219257"/>
    <lineage>
        <taxon>Bacteria</taxon>
        <taxon>Pseudomonadati</taxon>
        <taxon>Pseudomonadota</taxon>
        <taxon>Alphaproteobacteria</taxon>
        <taxon>Sphingomonadales</taxon>
        <taxon>Sphingomonadaceae</taxon>
        <taxon>Sphingomonas</taxon>
    </lineage>
</organism>
<evidence type="ECO:0000313" key="4">
    <source>
        <dbReference type="Proteomes" id="UP001596977"/>
    </source>
</evidence>
<feature type="chain" id="PRO_5045457858" evidence="2">
    <location>
        <begin position="29"/>
        <end position="114"/>
    </location>
</feature>
<keyword evidence="2" id="KW-0732">Signal</keyword>
<feature type="region of interest" description="Disordered" evidence="1">
    <location>
        <begin position="40"/>
        <end position="73"/>
    </location>
</feature>
<evidence type="ECO:0000256" key="2">
    <source>
        <dbReference type="SAM" id="SignalP"/>
    </source>
</evidence>
<gene>
    <name evidence="3" type="ORF">ACFQ1E_14285</name>
</gene>
<dbReference type="Proteomes" id="UP001596977">
    <property type="component" value="Unassembled WGS sequence"/>
</dbReference>
<name>A0ABW3H7P2_9SPHN</name>
<feature type="signal peptide" evidence="2">
    <location>
        <begin position="1"/>
        <end position="28"/>
    </location>
</feature>
<dbReference type="RefSeq" id="WP_264945200.1">
    <property type="nucleotide sequence ID" value="NZ_JAPDRA010000007.1"/>
</dbReference>
<accession>A0ABW3H7P2</accession>
<evidence type="ECO:0000256" key="1">
    <source>
        <dbReference type="SAM" id="MobiDB-lite"/>
    </source>
</evidence>
<comment type="caution">
    <text evidence="3">The sequence shown here is derived from an EMBL/GenBank/DDBJ whole genome shotgun (WGS) entry which is preliminary data.</text>
</comment>
<keyword evidence="4" id="KW-1185">Reference proteome</keyword>
<proteinExistence type="predicted"/>
<evidence type="ECO:0000313" key="3">
    <source>
        <dbReference type="EMBL" id="MFD0947516.1"/>
    </source>
</evidence>